<reference evidence="1 2" key="1">
    <citation type="journal article" date="2014" name="Am. J. Bot.">
        <title>Genome assembly and annotation for red clover (Trifolium pratense; Fabaceae).</title>
        <authorList>
            <person name="Istvanek J."/>
            <person name="Jaros M."/>
            <person name="Krenek A."/>
            <person name="Repkova J."/>
        </authorList>
    </citation>
    <scope>NUCLEOTIDE SEQUENCE [LARGE SCALE GENOMIC DNA]</scope>
    <source>
        <strain evidence="2">cv. Tatra</strain>
        <tissue evidence="1">Young leaves</tissue>
    </source>
</reference>
<evidence type="ECO:0000313" key="2">
    <source>
        <dbReference type="Proteomes" id="UP000236291"/>
    </source>
</evidence>
<organism evidence="1 2">
    <name type="scientific">Trifolium pratense</name>
    <name type="common">Red clover</name>
    <dbReference type="NCBI Taxonomy" id="57577"/>
    <lineage>
        <taxon>Eukaryota</taxon>
        <taxon>Viridiplantae</taxon>
        <taxon>Streptophyta</taxon>
        <taxon>Embryophyta</taxon>
        <taxon>Tracheophyta</taxon>
        <taxon>Spermatophyta</taxon>
        <taxon>Magnoliopsida</taxon>
        <taxon>eudicotyledons</taxon>
        <taxon>Gunneridae</taxon>
        <taxon>Pentapetalae</taxon>
        <taxon>rosids</taxon>
        <taxon>fabids</taxon>
        <taxon>Fabales</taxon>
        <taxon>Fabaceae</taxon>
        <taxon>Papilionoideae</taxon>
        <taxon>50 kb inversion clade</taxon>
        <taxon>NPAAA clade</taxon>
        <taxon>Hologalegina</taxon>
        <taxon>IRL clade</taxon>
        <taxon>Trifolieae</taxon>
        <taxon>Trifolium</taxon>
    </lineage>
</organism>
<dbReference type="AlphaFoldDB" id="A0A2K3NM10"/>
<sequence length="83" mass="9377">MYLIRGGDFQQDGKIVGDIECKVTIDAELDMKDHGSVLRNYDRKTFESFDVRTDLRIRLGGSVSRILVVGKKNSVQLNCSRAK</sequence>
<dbReference type="EMBL" id="ASHM01000170">
    <property type="protein sequence ID" value="PNY04078.1"/>
    <property type="molecule type" value="Genomic_DNA"/>
</dbReference>
<gene>
    <name evidence="1" type="ORF">L195_g000490</name>
</gene>
<comment type="caution">
    <text evidence="1">The sequence shown here is derived from an EMBL/GenBank/DDBJ whole genome shotgun (WGS) entry which is preliminary data.</text>
</comment>
<name>A0A2K3NM10_TRIPR</name>
<evidence type="ECO:0000313" key="1">
    <source>
        <dbReference type="EMBL" id="PNY04078.1"/>
    </source>
</evidence>
<proteinExistence type="predicted"/>
<protein>
    <submittedName>
        <fullName evidence="1">Uncharacterized protein</fullName>
    </submittedName>
</protein>
<dbReference type="Proteomes" id="UP000236291">
    <property type="component" value="Unassembled WGS sequence"/>
</dbReference>
<reference evidence="1 2" key="2">
    <citation type="journal article" date="2017" name="Front. Plant Sci.">
        <title>Gene Classification and Mining of Molecular Markers Useful in Red Clover (Trifolium pratense) Breeding.</title>
        <authorList>
            <person name="Istvanek J."/>
            <person name="Dluhosova J."/>
            <person name="Dluhos P."/>
            <person name="Patkova L."/>
            <person name="Nedelnik J."/>
            <person name="Repkova J."/>
        </authorList>
    </citation>
    <scope>NUCLEOTIDE SEQUENCE [LARGE SCALE GENOMIC DNA]</scope>
    <source>
        <strain evidence="2">cv. Tatra</strain>
        <tissue evidence="1">Young leaves</tissue>
    </source>
</reference>
<accession>A0A2K3NM10</accession>